<dbReference type="RefSeq" id="WP_191156229.1">
    <property type="nucleotide sequence ID" value="NZ_JACXAI010000004.1"/>
</dbReference>
<accession>A0A926NKH5</accession>
<gene>
    <name evidence="2" type="ORF">IC621_04625</name>
</gene>
<dbReference type="Proteomes" id="UP000626844">
    <property type="component" value="Unassembled WGS sequence"/>
</dbReference>
<comment type="caution">
    <text evidence="2">The sequence shown here is derived from an EMBL/GenBank/DDBJ whole genome shotgun (WGS) entry which is preliminary data.</text>
</comment>
<reference evidence="2" key="1">
    <citation type="submission" date="2020-09" db="EMBL/GenBank/DDBJ databases">
        <title>A novel bacterium of genus Bacillus, isolated from South China Sea.</title>
        <authorList>
            <person name="Huang H."/>
            <person name="Mo K."/>
            <person name="Hu Y."/>
        </authorList>
    </citation>
    <scope>NUCLEOTIDE SEQUENCE</scope>
    <source>
        <strain evidence="2">IB182487</strain>
    </source>
</reference>
<feature type="region of interest" description="Disordered" evidence="1">
    <location>
        <begin position="20"/>
        <end position="66"/>
    </location>
</feature>
<proteinExistence type="predicted"/>
<evidence type="ECO:0000313" key="2">
    <source>
        <dbReference type="EMBL" id="MBD1379506.1"/>
    </source>
</evidence>
<organism evidence="2 3">
    <name type="scientific">Metabacillus arenae</name>
    <dbReference type="NCBI Taxonomy" id="2771434"/>
    <lineage>
        <taxon>Bacteria</taxon>
        <taxon>Bacillati</taxon>
        <taxon>Bacillota</taxon>
        <taxon>Bacilli</taxon>
        <taxon>Bacillales</taxon>
        <taxon>Bacillaceae</taxon>
        <taxon>Metabacillus</taxon>
    </lineage>
</organism>
<name>A0A926NKH5_9BACI</name>
<feature type="compositionally biased region" description="Low complexity" evidence="1">
    <location>
        <begin position="24"/>
        <end position="33"/>
    </location>
</feature>
<sequence length="66" mass="7595">MSNIENNKQGTERKKISLQEAIKQKLASKQQKQSTEKASNDLVKTTKRLKSQHTKKTNNQRKRTGV</sequence>
<keyword evidence="3" id="KW-1185">Reference proteome</keyword>
<feature type="compositionally biased region" description="Basic residues" evidence="1">
    <location>
        <begin position="45"/>
        <end position="66"/>
    </location>
</feature>
<dbReference type="EMBL" id="JACXAI010000004">
    <property type="protein sequence ID" value="MBD1379506.1"/>
    <property type="molecule type" value="Genomic_DNA"/>
</dbReference>
<protein>
    <submittedName>
        <fullName evidence="2">Uncharacterized protein</fullName>
    </submittedName>
</protein>
<evidence type="ECO:0000256" key="1">
    <source>
        <dbReference type="SAM" id="MobiDB-lite"/>
    </source>
</evidence>
<evidence type="ECO:0000313" key="3">
    <source>
        <dbReference type="Proteomes" id="UP000626844"/>
    </source>
</evidence>
<dbReference type="AlphaFoldDB" id="A0A926NKH5"/>